<dbReference type="Pfam" id="PF13646">
    <property type="entry name" value="HEAT_2"/>
    <property type="match status" value="2"/>
</dbReference>
<accession>M0A0K3</accession>
<dbReference type="GO" id="GO:0016491">
    <property type="term" value="F:oxidoreductase activity"/>
    <property type="evidence" value="ECO:0007669"/>
    <property type="project" value="TreeGrafter"/>
</dbReference>
<dbReference type="InterPro" id="IPR011989">
    <property type="entry name" value="ARM-like"/>
</dbReference>
<protein>
    <submittedName>
        <fullName evidence="2">Uncharacterized protein</fullName>
    </submittedName>
</protein>
<keyword evidence="3" id="KW-1185">Reference proteome</keyword>
<dbReference type="PATRIC" id="fig|1230458.4.peg.2054"/>
<name>M0A0K3_9EURY</name>
<reference evidence="2 3" key="1">
    <citation type="journal article" date="2014" name="PLoS Genet.">
        <title>Phylogenetically driven sequencing of extremely halophilic archaea reveals strategies for static and dynamic osmo-response.</title>
        <authorList>
            <person name="Becker E.A."/>
            <person name="Seitzer P.M."/>
            <person name="Tritt A."/>
            <person name="Larsen D."/>
            <person name="Krusor M."/>
            <person name="Yao A.I."/>
            <person name="Wu D."/>
            <person name="Madern D."/>
            <person name="Eisen J.A."/>
            <person name="Darling A.E."/>
            <person name="Facciotti M.T."/>
        </authorList>
    </citation>
    <scope>NUCLEOTIDE SEQUENCE [LARGE SCALE GENOMIC DNA]</scope>
    <source>
        <strain evidence="2 3">DSM 12281</strain>
    </source>
</reference>
<dbReference type="PANTHER" id="PTHR12697">
    <property type="entry name" value="PBS LYASE HEAT-LIKE PROTEIN"/>
    <property type="match status" value="1"/>
</dbReference>
<evidence type="ECO:0000313" key="2">
    <source>
        <dbReference type="EMBL" id="ELY91861.1"/>
    </source>
</evidence>
<gene>
    <name evidence="2" type="ORF">C484_10196</name>
</gene>
<feature type="region of interest" description="Disordered" evidence="1">
    <location>
        <begin position="372"/>
        <end position="394"/>
    </location>
</feature>
<feature type="region of interest" description="Disordered" evidence="1">
    <location>
        <begin position="155"/>
        <end position="174"/>
    </location>
</feature>
<dbReference type="SUPFAM" id="SSF48371">
    <property type="entry name" value="ARM repeat"/>
    <property type="match status" value="1"/>
</dbReference>
<evidence type="ECO:0000256" key="1">
    <source>
        <dbReference type="SAM" id="MobiDB-lite"/>
    </source>
</evidence>
<dbReference type="AlphaFoldDB" id="M0A0K3"/>
<dbReference type="RefSeq" id="WP_006825791.1">
    <property type="nucleotide sequence ID" value="NZ_AOIL01000034.1"/>
</dbReference>
<dbReference type="Proteomes" id="UP000011648">
    <property type="component" value="Unassembled WGS sequence"/>
</dbReference>
<dbReference type="EMBL" id="AOIL01000034">
    <property type="protein sequence ID" value="ELY91861.1"/>
    <property type="molecule type" value="Genomic_DNA"/>
</dbReference>
<dbReference type="InterPro" id="IPR016024">
    <property type="entry name" value="ARM-type_fold"/>
</dbReference>
<feature type="compositionally biased region" description="Low complexity" evidence="1">
    <location>
        <begin position="155"/>
        <end position="167"/>
    </location>
</feature>
<dbReference type="Gene3D" id="1.25.10.10">
    <property type="entry name" value="Leucine-rich Repeat Variant"/>
    <property type="match status" value="2"/>
</dbReference>
<proteinExistence type="predicted"/>
<comment type="caution">
    <text evidence="2">The sequence shown here is derived from an EMBL/GenBank/DDBJ whole genome shotgun (WGS) entry which is preliminary data.</text>
</comment>
<sequence length="394" mass="41494">MISPGEDATDRARELLDAATADPAQISLAHVVELLVLGNPETRRLAMKCLEATLDVRPEASEAAVTAFERLLEDGDPHVRRRAALSAGAAIQGADTESFEALVPPLEAIGSDPAEPGRDAAVRALATIGLERPESVTGAVELLLDVCHARVVSAESPADASPGASSSVGPERDRRLATRVQAMAGLTRIAAERPETIVGHVDQVVALLEDDHHLIRSGTCEVLESLAEGHSDKVAPFVPALVDRLASDTDHPVPWRAADALNAVGGEYPELVGAALGSVVDDIDALLKRRDPGIRGVGIGLLTYVTQVDPSSVEGLLPRVHELLADDHAPVRANAALTLGLTGYGDAVDDLEVLVADDPEPAVRDAATRALERLEGENEPSPEHVHENRPVDNH</sequence>
<dbReference type="STRING" id="1230458.C484_10196"/>
<dbReference type="PANTHER" id="PTHR12697:SF5">
    <property type="entry name" value="DEOXYHYPUSINE HYDROXYLASE"/>
    <property type="match status" value="1"/>
</dbReference>
<organism evidence="2 3">
    <name type="scientific">Natrialba taiwanensis DSM 12281</name>
    <dbReference type="NCBI Taxonomy" id="1230458"/>
    <lineage>
        <taxon>Archaea</taxon>
        <taxon>Methanobacteriati</taxon>
        <taxon>Methanobacteriota</taxon>
        <taxon>Stenosarchaea group</taxon>
        <taxon>Halobacteria</taxon>
        <taxon>Halobacteriales</taxon>
        <taxon>Natrialbaceae</taxon>
        <taxon>Natrialba</taxon>
    </lineage>
</organism>
<evidence type="ECO:0000313" key="3">
    <source>
        <dbReference type="Proteomes" id="UP000011648"/>
    </source>
</evidence>
<dbReference type="OrthoDB" id="197870at2157"/>